<feature type="region of interest" description="Disordered" evidence="5">
    <location>
        <begin position="401"/>
        <end position="429"/>
    </location>
</feature>
<keyword evidence="1 3" id="KW-0547">Nucleotide-binding</keyword>
<evidence type="ECO:0000313" key="8">
    <source>
        <dbReference type="Proteomes" id="UP001363151"/>
    </source>
</evidence>
<dbReference type="Gene3D" id="1.10.510.10">
    <property type="entry name" value="Transferase(Phosphotransferase) domain 1"/>
    <property type="match status" value="1"/>
</dbReference>
<dbReference type="InterPro" id="IPR017441">
    <property type="entry name" value="Protein_kinase_ATP_BS"/>
</dbReference>
<evidence type="ECO:0000256" key="2">
    <source>
        <dbReference type="ARBA" id="ARBA00022840"/>
    </source>
</evidence>
<dbReference type="PANTHER" id="PTHR24346:SF30">
    <property type="entry name" value="MATERNAL EMBRYONIC LEUCINE ZIPPER KINASE"/>
    <property type="match status" value="1"/>
</dbReference>
<comment type="caution">
    <text evidence="7">The sequence shown here is derived from an EMBL/GenBank/DDBJ whole genome shotgun (WGS) entry which is preliminary data.</text>
</comment>
<dbReference type="InterPro" id="IPR011009">
    <property type="entry name" value="Kinase-like_dom_sf"/>
</dbReference>
<dbReference type="Proteomes" id="UP001363151">
    <property type="component" value="Unassembled WGS sequence"/>
</dbReference>
<keyword evidence="4" id="KW-0723">Serine/threonine-protein kinase</keyword>
<dbReference type="PROSITE" id="PS50011">
    <property type="entry name" value="PROTEIN_KINASE_DOM"/>
    <property type="match status" value="1"/>
</dbReference>
<dbReference type="PROSITE" id="PS00108">
    <property type="entry name" value="PROTEIN_KINASE_ST"/>
    <property type="match status" value="1"/>
</dbReference>
<sequence length="474" mass="52247">MAPTPATSTALASTWAAQGDLPALDVAMVEEPCTKAKFGRFGAYEVTKKLGEGEFASVYRARRAEDPEVEYAIKAIDKANVQRHNSILKSKRNIRRVNLEVLAMRRFRHGGICQLYEVMQTPSYVYLVLEMGERDLFSFLDEHPDGCPELYVKQIMRILALGLRHCHNAGIAHRDLKPENVLVCGDPEKWATGGATDGIVKLCDFGLCATITEGAKLTDFVGSPGFFAPELMTRKDYDGAIADMWSLGAVMVEMVLGHNDFDDLWCPPCLRAASFSWFSPSNPQPPAADEFLHDVSLFKRGIRESIHRVELGSCEMPPSEPVRQCFKMLLQMEPESRSSIHQLCSAPWFDLLEAKADGSHGMVRLTFDRTSFTTELGKASAPKGPVERRFAYRSIPTMAKPGLETIPSSNNLCSDSDADATSPVNGDHERKSLTLGQVLDPVDDVLRCKTPETPKSPTKFAVIAPPAQAEVPAL</sequence>
<organism evidence="7 8">
    <name type="scientific">Aureococcus anophagefferens</name>
    <name type="common">Harmful bloom alga</name>
    <dbReference type="NCBI Taxonomy" id="44056"/>
    <lineage>
        <taxon>Eukaryota</taxon>
        <taxon>Sar</taxon>
        <taxon>Stramenopiles</taxon>
        <taxon>Ochrophyta</taxon>
        <taxon>Pelagophyceae</taxon>
        <taxon>Pelagomonadales</taxon>
        <taxon>Pelagomonadaceae</taxon>
        <taxon>Aureococcus</taxon>
    </lineage>
</organism>
<evidence type="ECO:0000313" key="7">
    <source>
        <dbReference type="EMBL" id="KAK7249241.1"/>
    </source>
</evidence>
<accession>A0ABR1G7W0</accession>
<keyword evidence="7" id="KW-0808">Transferase</keyword>
<feature type="binding site" evidence="3">
    <location>
        <position position="74"/>
    </location>
    <ligand>
        <name>ATP</name>
        <dbReference type="ChEBI" id="CHEBI:30616"/>
    </ligand>
</feature>
<proteinExistence type="inferred from homology"/>
<keyword evidence="2 3" id="KW-0067">ATP-binding</keyword>
<dbReference type="SUPFAM" id="SSF56112">
    <property type="entry name" value="Protein kinase-like (PK-like)"/>
    <property type="match status" value="1"/>
</dbReference>
<name>A0ABR1G7W0_AURAN</name>
<evidence type="ECO:0000256" key="5">
    <source>
        <dbReference type="SAM" id="MobiDB-lite"/>
    </source>
</evidence>
<dbReference type="Pfam" id="PF00069">
    <property type="entry name" value="Pkinase"/>
    <property type="match status" value="1"/>
</dbReference>
<dbReference type="GO" id="GO:0016301">
    <property type="term" value="F:kinase activity"/>
    <property type="evidence" value="ECO:0007669"/>
    <property type="project" value="UniProtKB-KW"/>
</dbReference>
<gene>
    <name evidence="7" type="ORF">SO694_00046252</name>
</gene>
<evidence type="ECO:0000256" key="3">
    <source>
        <dbReference type="PROSITE-ProRule" id="PRU10141"/>
    </source>
</evidence>
<dbReference type="PANTHER" id="PTHR24346">
    <property type="entry name" value="MAP/MICROTUBULE AFFINITY-REGULATING KINASE"/>
    <property type="match status" value="1"/>
</dbReference>
<evidence type="ECO:0000256" key="4">
    <source>
        <dbReference type="RuleBase" id="RU000304"/>
    </source>
</evidence>
<dbReference type="InterPro" id="IPR008271">
    <property type="entry name" value="Ser/Thr_kinase_AS"/>
</dbReference>
<protein>
    <submittedName>
        <fullName evidence="7">Protein kinase</fullName>
    </submittedName>
</protein>
<evidence type="ECO:0000259" key="6">
    <source>
        <dbReference type="PROSITE" id="PS50011"/>
    </source>
</evidence>
<feature type="domain" description="Protein kinase" evidence="6">
    <location>
        <begin position="44"/>
        <end position="349"/>
    </location>
</feature>
<comment type="similarity">
    <text evidence="4">Belongs to the protein kinase superfamily.</text>
</comment>
<dbReference type="Gene3D" id="3.30.200.20">
    <property type="entry name" value="Phosphorylase Kinase, domain 1"/>
    <property type="match status" value="1"/>
</dbReference>
<reference evidence="7 8" key="1">
    <citation type="submission" date="2024-03" db="EMBL/GenBank/DDBJ databases">
        <title>Aureococcus anophagefferens CCMP1851 and Kratosvirus quantuckense: Draft genome of a second virus-susceptible host strain in the model system.</title>
        <authorList>
            <person name="Chase E."/>
            <person name="Truchon A.R."/>
            <person name="Schepens W."/>
            <person name="Wilhelm S.W."/>
        </authorList>
    </citation>
    <scope>NUCLEOTIDE SEQUENCE [LARGE SCALE GENOMIC DNA]</scope>
    <source>
        <strain evidence="7 8">CCMP1851</strain>
    </source>
</reference>
<dbReference type="InterPro" id="IPR000719">
    <property type="entry name" value="Prot_kinase_dom"/>
</dbReference>
<dbReference type="EMBL" id="JBBJCI010000081">
    <property type="protein sequence ID" value="KAK7249241.1"/>
    <property type="molecule type" value="Genomic_DNA"/>
</dbReference>
<dbReference type="SMART" id="SM00220">
    <property type="entry name" value="S_TKc"/>
    <property type="match status" value="1"/>
</dbReference>
<keyword evidence="8" id="KW-1185">Reference proteome</keyword>
<evidence type="ECO:0000256" key="1">
    <source>
        <dbReference type="ARBA" id="ARBA00022741"/>
    </source>
</evidence>
<dbReference type="PROSITE" id="PS00107">
    <property type="entry name" value="PROTEIN_KINASE_ATP"/>
    <property type="match status" value="1"/>
</dbReference>
<keyword evidence="7" id="KW-0418">Kinase</keyword>